<evidence type="ECO:0000313" key="3">
    <source>
        <dbReference type="Proteomes" id="UP001152799"/>
    </source>
</evidence>
<dbReference type="OrthoDB" id="6783232at2759"/>
<dbReference type="EMBL" id="OU892282">
    <property type="protein sequence ID" value="CAG9769895.1"/>
    <property type="molecule type" value="Genomic_DNA"/>
</dbReference>
<gene>
    <name evidence="2" type="ORF">CEUTPL_LOCUS10368</name>
</gene>
<organism evidence="2 3">
    <name type="scientific">Ceutorhynchus assimilis</name>
    <name type="common">cabbage seed weevil</name>
    <dbReference type="NCBI Taxonomy" id="467358"/>
    <lineage>
        <taxon>Eukaryota</taxon>
        <taxon>Metazoa</taxon>
        <taxon>Ecdysozoa</taxon>
        <taxon>Arthropoda</taxon>
        <taxon>Hexapoda</taxon>
        <taxon>Insecta</taxon>
        <taxon>Pterygota</taxon>
        <taxon>Neoptera</taxon>
        <taxon>Endopterygota</taxon>
        <taxon>Coleoptera</taxon>
        <taxon>Polyphaga</taxon>
        <taxon>Cucujiformia</taxon>
        <taxon>Curculionidae</taxon>
        <taxon>Ceutorhynchinae</taxon>
        <taxon>Ceutorhynchus</taxon>
    </lineage>
</organism>
<protein>
    <submittedName>
        <fullName evidence="2">Uncharacterized protein</fullName>
    </submittedName>
</protein>
<keyword evidence="1" id="KW-0175">Coiled coil</keyword>
<feature type="coiled-coil region" evidence="1">
    <location>
        <begin position="76"/>
        <end position="156"/>
    </location>
</feature>
<accession>A0A9N9QL52</accession>
<evidence type="ECO:0000256" key="1">
    <source>
        <dbReference type="SAM" id="Coils"/>
    </source>
</evidence>
<evidence type="ECO:0000313" key="2">
    <source>
        <dbReference type="EMBL" id="CAG9769895.1"/>
    </source>
</evidence>
<dbReference type="Proteomes" id="UP001152799">
    <property type="component" value="Chromosome 6"/>
</dbReference>
<sequence>MDDKRLFKCCKKPLNSLVCVSCLNVFHPSCGERIRGFSEFRGHQIFCSNKCKDTKNNEEQTTGSLRAKILDLEMCLNQLELDKDETIQQLESKLSKVFESSDEQKKYIKKQRRLTQEFTEEAQLVEERYLREIGELETCNRELRRKNIELEKSNAVKNIVSVTTQTHFLCLNRSCQTDDQEDSFSTLASAKDKNQELQHKIFELEELRSSLLISIETLTADNEYFKGELCLLQKEIQMLLDQMSQGAGESLQAELTQAHSGEIDATDEALVQNPGQKSQANKPQRILVLGDESGTNITAKLRLLVGDHFRVSGYIEPFAPVSEVSRGIFGMTHDYTFSDFVVVLLHVNYNAVRHASALKQILAIGRYTNLIVCYRYLLFYLFIDQQ</sequence>
<dbReference type="AlphaFoldDB" id="A0A9N9QL52"/>
<keyword evidence="3" id="KW-1185">Reference proteome</keyword>
<proteinExistence type="predicted"/>
<reference evidence="2" key="1">
    <citation type="submission" date="2022-01" db="EMBL/GenBank/DDBJ databases">
        <authorList>
            <person name="King R."/>
        </authorList>
    </citation>
    <scope>NUCLEOTIDE SEQUENCE</scope>
</reference>
<name>A0A9N9QL52_9CUCU</name>